<dbReference type="NCBIfam" id="TIGR01352">
    <property type="entry name" value="tonB_Cterm"/>
    <property type="match status" value="1"/>
</dbReference>
<evidence type="ECO:0000256" key="5">
    <source>
        <dbReference type="SAM" id="MobiDB-lite"/>
    </source>
</evidence>
<evidence type="ECO:0000313" key="9">
    <source>
        <dbReference type="Proteomes" id="UP000469430"/>
    </source>
</evidence>
<dbReference type="PROSITE" id="PS52015">
    <property type="entry name" value="TONB_CTD"/>
    <property type="match status" value="1"/>
</dbReference>
<sequence length="232" mass="24194">MSYMDQASDPRRRAATIIAVGGIHALLAVGVVAGLAVNGGIKLQGETTTIFDVPVDIPPPPAPTPEASAQPRDDTPVVRPSPELVLTPLPPIPSDPMPLDPAYGNPTAGSNDTGPISIPTPPPPPMPSPTATFSPVRAKAINSPAGWISTDDYPANELRRGIEGTSHYRLVIGSNGRVNACEITTTSGNARLDATTCSLITRRARFDAAMDNSGARTVGTYSGSVKWEIPKD</sequence>
<proteinExistence type="predicted"/>
<dbReference type="EMBL" id="WTYJ01000002">
    <property type="protein sequence ID" value="MXO99374.1"/>
    <property type="molecule type" value="Genomic_DNA"/>
</dbReference>
<comment type="subcellular location">
    <subcellularLocation>
        <location evidence="1">Membrane</location>
        <topology evidence="1">Single-pass membrane protein</topology>
    </subcellularLocation>
</comment>
<dbReference type="GO" id="GO:0055085">
    <property type="term" value="P:transmembrane transport"/>
    <property type="evidence" value="ECO:0007669"/>
    <property type="project" value="InterPro"/>
</dbReference>
<organism evidence="8 9">
    <name type="scientific">Croceibacterium xixiisoli</name>
    <dbReference type="NCBI Taxonomy" id="1476466"/>
    <lineage>
        <taxon>Bacteria</taxon>
        <taxon>Pseudomonadati</taxon>
        <taxon>Pseudomonadota</taxon>
        <taxon>Alphaproteobacteria</taxon>
        <taxon>Sphingomonadales</taxon>
        <taxon>Erythrobacteraceae</taxon>
        <taxon>Croceibacterium</taxon>
    </lineage>
</organism>
<reference evidence="8 9" key="1">
    <citation type="submission" date="2019-12" db="EMBL/GenBank/DDBJ databases">
        <title>Genomic-based taxomic classification of the family Erythrobacteraceae.</title>
        <authorList>
            <person name="Xu L."/>
        </authorList>
    </citation>
    <scope>NUCLEOTIDE SEQUENCE [LARGE SCALE GENOMIC DNA]</scope>
    <source>
        <strain evidence="8 9">S36</strain>
    </source>
</reference>
<feature type="compositionally biased region" description="Pro residues" evidence="5">
    <location>
        <begin position="88"/>
        <end position="99"/>
    </location>
</feature>
<dbReference type="SUPFAM" id="SSF74653">
    <property type="entry name" value="TolA/TonB C-terminal domain"/>
    <property type="match status" value="1"/>
</dbReference>
<evidence type="ECO:0000256" key="1">
    <source>
        <dbReference type="ARBA" id="ARBA00004167"/>
    </source>
</evidence>
<keyword evidence="4 6" id="KW-0472">Membrane</keyword>
<dbReference type="OrthoDB" id="7585155at2"/>
<gene>
    <name evidence="8" type="ORF">GRI97_10270</name>
</gene>
<dbReference type="InterPro" id="IPR006260">
    <property type="entry name" value="TonB/TolA_C"/>
</dbReference>
<keyword evidence="2 6" id="KW-0812">Transmembrane</keyword>
<accession>A0A6I4TTY9</accession>
<name>A0A6I4TTY9_9SPHN</name>
<feature type="transmembrane region" description="Helical" evidence="6">
    <location>
        <begin position="14"/>
        <end position="37"/>
    </location>
</feature>
<dbReference type="Proteomes" id="UP000469430">
    <property type="component" value="Unassembled WGS sequence"/>
</dbReference>
<feature type="domain" description="TonB C-terminal" evidence="7">
    <location>
        <begin position="138"/>
        <end position="232"/>
    </location>
</feature>
<evidence type="ECO:0000259" key="7">
    <source>
        <dbReference type="PROSITE" id="PS52015"/>
    </source>
</evidence>
<dbReference type="AlphaFoldDB" id="A0A6I4TTY9"/>
<dbReference type="GO" id="GO:0016020">
    <property type="term" value="C:membrane"/>
    <property type="evidence" value="ECO:0007669"/>
    <property type="project" value="UniProtKB-SubCell"/>
</dbReference>
<dbReference type="Gene3D" id="3.30.1150.10">
    <property type="match status" value="1"/>
</dbReference>
<evidence type="ECO:0000256" key="6">
    <source>
        <dbReference type="SAM" id="Phobius"/>
    </source>
</evidence>
<dbReference type="Pfam" id="PF03544">
    <property type="entry name" value="TonB_C"/>
    <property type="match status" value="1"/>
</dbReference>
<evidence type="ECO:0000256" key="2">
    <source>
        <dbReference type="ARBA" id="ARBA00022692"/>
    </source>
</evidence>
<comment type="caution">
    <text evidence="8">The sequence shown here is derived from an EMBL/GenBank/DDBJ whole genome shotgun (WGS) entry which is preliminary data.</text>
</comment>
<keyword evidence="9" id="KW-1185">Reference proteome</keyword>
<evidence type="ECO:0000313" key="8">
    <source>
        <dbReference type="EMBL" id="MXO99374.1"/>
    </source>
</evidence>
<evidence type="ECO:0000256" key="4">
    <source>
        <dbReference type="ARBA" id="ARBA00023136"/>
    </source>
</evidence>
<feature type="region of interest" description="Disordered" evidence="5">
    <location>
        <begin position="54"/>
        <end position="125"/>
    </location>
</feature>
<protein>
    <submittedName>
        <fullName evidence="8">TonB family protein</fullName>
    </submittedName>
</protein>
<keyword evidence="3 6" id="KW-1133">Transmembrane helix</keyword>
<evidence type="ECO:0000256" key="3">
    <source>
        <dbReference type="ARBA" id="ARBA00022989"/>
    </source>
</evidence>
<dbReference type="InterPro" id="IPR037682">
    <property type="entry name" value="TonB_C"/>
</dbReference>
<dbReference type="RefSeq" id="WP_161391099.1">
    <property type="nucleotide sequence ID" value="NZ_JBHSCP010000001.1"/>
</dbReference>